<feature type="binding site" evidence="9">
    <location>
        <begin position="49"/>
        <end position="53"/>
    </location>
    <ligand>
        <name>substrate</name>
    </ligand>
</feature>
<comment type="subunit">
    <text evidence="9">Homodimer.</text>
</comment>
<dbReference type="AlphaFoldDB" id="A0A2I1M5M7"/>
<dbReference type="HAMAP" id="MF_01987">
    <property type="entry name" value="Ribokinase"/>
    <property type="match status" value="1"/>
</dbReference>
<dbReference type="CDD" id="cd01174">
    <property type="entry name" value="ribokinase"/>
    <property type="match status" value="1"/>
</dbReference>
<comment type="catalytic activity">
    <reaction evidence="9">
        <text>D-ribose + ATP = D-ribose 5-phosphate + ADP + H(+)</text>
        <dbReference type="Rhea" id="RHEA:13697"/>
        <dbReference type="ChEBI" id="CHEBI:15378"/>
        <dbReference type="ChEBI" id="CHEBI:30616"/>
        <dbReference type="ChEBI" id="CHEBI:47013"/>
        <dbReference type="ChEBI" id="CHEBI:78346"/>
        <dbReference type="ChEBI" id="CHEBI:456216"/>
        <dbReference type="EC" id="2.7.1.15"/>
    </reaction>
</comment>
<feature type="binding site" evidence="9">
    <location>
        <begin position="21"/>
        <end position="23"/>
    </location>
    <ligand>
        <name>substrate</name>
    </ligand>
</feature>
<dbReference type="GO" id="GO:0046872">
    <property type="term" value="F:metal ion binding"/>
    <property type="evidence" value="ECO:0007669"/>
    <property type="project" value="UniProtKB-KW"/>
</dbReference>
<dbReference type="GO" id="GO:0004747">
    <property type="term" value="F:ribokinase activity"/>
    <property type="evidence" value="ECO:0007669"/>
    <property type="project" value="UniProtKB-UniRule"/>
</dbReference>
<keyword evidence="1 9" id="KW-0808">Transferase</keyword>
<feature type="binding site" evidence="9">
    <location>
        <position position="195"/>
    </location>
    <ligand>
        <name>ATP</name>
        <dbReference type="ChEBI" id="CHEBI:30616"/>
    </ligand>
</feature>
<evidence type="ECO:0000313" key="11">
    <source>
        <dbReference type="EMBL" id="PKZ15418.1"/>
    </source>
</evidence>
<dbReference type="EMBL" id="PKGU01000002">
    <property type="protein sequence ID" value="PKZ15418.1"/>
    <property type="molecule type" value="Genomic_DNA"/>
</dbReference>
<dbReference type="RefSeq" id="WP_071415255.1">
    <property type="nucleotide sequence ID" value="NZ_PKGU01000002.1"/>
</dbReference>
<evidence type="ECO:0000256" key="9">
    <source>
        <dbReference type="HAMAP-Rule" id="MF_01987"/>
    </source>
</evidence>
<feature type="binding site" evidence="9">
    <location>
        <position position="260"/>
    </location>
    <ligand>
        <name>K(+)</name>
        <dbReference type="ChEBI" id="CHEBI:29103"/>
    </ligand>
</feature>
<evidence type="ECO:0000256" key="1">
    <source>
        <dbReference type="ARBA" id="ARBA00022679"/>
    </source>
</evidence>
<dbReference type="InterPro" id="IPR029056">
    <property type="entry name" value="Ribokinase-like"/>
</dbReference>
<keyword evidence="2 9" id="KW-0479">Metal-binding</keyword>
<reference evidence="11 12" key="1">
    <citation type="submission" date="2017-12" db="EMBL/GenBank/DDBJ databases">
        <title>Phylogenetic diversity of female urinary microbiome.</title>
        <authorList>
            <person name="Thomas-White K."/>
            <person name="Wolfe A.J."/>
        </authorList>
    </citation>
    <scope>NUCLEOTIDE SEQUENCE [LARGE SCALE GENOMIC DNA]</scope>
    <source>
        <strain evidence="11 12">UMB0064</strain>
    </source>
</reference>
<dbReference type="GO" id="GO:0005524">
    <property type="term" value="F:ATP binding"/>
    <property type="evidence" value="ECO:0007669"/>
    <property type="project" value="UniProtKB-UniRule"/>
</dbReference>
<dbReference type="GO" id="GO:0019303">
    <property type="term" value="P:D-ribose catabolic process"/>
    <property type="evidence" value="ECO:0007669"/>
    <property type="project" value="UniProtKB-UniRule"/>
</dbReference>
<dbReference type="Pfam" id="PF00294">
    <property type="entry name" value="PfkB"/>
    <property type="match status" value="1"/>
</dbReference>
<organism evidence="11 12">
    <name type="scientific">Alloscardovia omnicolens</name>
    <dbReference type="NCBI Taxonomy" id="419015"/>
    <lineage>
        <taxon>Bacteria</taxon>
        <taxon>Bacillati</taxon>
        <taxon>Actinomycetota</taxon>
        <taxon>Actinomycetes</taxon>
        <taxon>Bifidobacteriales</taxon>
        <taxon>Bifidobacteriaceae</taxon>
        <taxon>Alloscardovia</taxon>
    </lineage>
</organism>
<keyword evidence="4 9" id="KW-0418">Kinase</keyword>
<keyword evidence="5 9" id="KW-0067">ATP-binding</keyword>
<accession>A0A2I1M5M7</accession>
<dbReference type="InterPro" id="IPR011611">
    <property type="entry name" value="PfkB_dom"/>
</dbReference>
<dbReference type="Proteomes" id="UP000242263">
    <property type="component" value="Unassembled WGS sequence"/>
</dbReference>
<evidence type="ECO:0000256" key="5">
    <source>
        <dbReference type="ARBA" id="ARBA00022840"/>
    </source>
</evidence>
<feature type="binding site" evidence="9">
    <location>
        <position position="299"/>
    </location>
    <ligand>
        <name>K(+)</name>
        <dbReference type="ChEBI" id="CHEBI:29103"/>
    </ligand>
</feature>
<dbReference type="PANTHER" id="PTHR10584:SF166">
    <property type="entry name" value="RIBOKINASE"/>
    <property type="match status" value="1"/>
</dbReference>
<comment type="caution">
    <text evidence="11">The sequence shown here is derived from an EMBL/GenBank/DDBJ whole genome shotgun (WGS) entry which is preliminary data.</text>
</comment>
<evidence type="ECO:0000256" key="7">
    <source>
        <dbReference type="ARBA" id="ARBA00022958"/>
    </source>
</evidence>
<comment type="similarity">
    <text evidence="9">Belongs to the carbohydrate kinase PfkB family. Ribokinase subfamily.</text>
</comment>
<feature type="binding site" evidence="9">
    <location>
        <position position="150"/>
    </location>
    <ligand>
        <name>substrate</name>
    </ligand>
</feature>
<feature type="binding site" evidence="9">
    <location>
        <begin position="265"/>
        <end position="266"/>
    </location>
    <ligand>
        <name>ATP</name>
        <dbReference type="ChEBI" id="CHEBI:30616"/>
    </ligand>
</feature>
<evidence type="ECO:0000256" key="6">
    <source>
        <dbReference type="ARBA" id="ARBA00022842"/>
    </source>
</evidence>
<dbReference type="PRINTS" id="PR00990">
    <property type="entry name" value="RIBOKINASE"/>
</dbReference>
<comment type="caution">
    <text evidence="9">Lacks conserved residue(s) required for the propagation of feature annotation.</text>
</comment>
<evidence type="ECO:0000259" key="10">
    <source>
        <dbReference type="Pfam" id="PF00294"/>
    </source>
</evidence>
<gene>
    <name evidence="9" type="primary">rbsK</name>
    <name evidence="11" type="ORF">CYJ32_03310</name>
</gene>
<evidence type="ECO:0000313" key="12">
    <source>
        <dbReference type="Proteomes" id="UP000242263"/>
    </source>
</evidence>
<dbReference type="SUPFAM" id="SSF53613">
    <property type="entry name" value="Ribokinase-like"/>
    <property type="match status" value="1"/>
</dbReference>
<sequence>MTVLDSLHHLNGRVAVLGSMNADYTVRTQRLPQPGETVAGGQLEILPGGKSSNQAATAALLGAQVGMFGALGTDTNADFLASKLAGAGVRTEHIARMDGPSGTTVITVAESDGENTIVYSPGANHKLTVDYVRSHAAELTSYSVLGLCLESPMDAVIEAARTAREAGMTVLLNDSPFMAHLPVELIENVDILLANEHEVAQIIGLDPDIEWVSADWSAIGQALHKLGFDRAIITLGALGSCVIDGETIERVDGVRVDAVDTTGCGDSYMGTVLAGLASDLSLADSARLAAYVAAYAACGYGAQASYGTAQQIYETFSL</sequence>
<dbReference type="InterPro" id="IPR002139">
    <property type="entry name" value="Ribo/fructo_kinase"/>
</dbReference>
<evidence type="ECO:0000256" key="2">
    <source>
        <dbReference type="ARBA" id="ARBA00022723"/>
    </source>
</evidence>
<dbReference type="GO" id="GO:0005829">
    <property type="term" value="C:cytosol"/>
    <property type="evidence" value="ECO:0007669"/>
    <property type="project" value="TreeGrafter"/>
</dbReference>
<dbReference type="PANTHER" id="PTHR10584">
    <property type="entry name" value="SUGAR KINASE"/>
    <property type="match status" value="1"/>
</dbReference>
<comment type="cofactor">
    <cofactor evidence="9">
        <name>Mg(2+)</name>
        <dbReference type="ChEBI" id="CHEBI:18420"/>
    </cofactor>
    <text evidence="9">Requires a divalent cation, most likely magnesium in vivo, as an electrophilic catalyst to aid phosphoryl group transfer. It is the chelate of the metal and the nucleotide that is the actual substrate.</text>
</comment>
<name>A0A2I1M5M7_9BIFI</name>
<keyword evidence="8 9" id="KW-0119">Carbohydrate metabolism</keyword>
<feature type="binding site" evidence="9">
    <location>
        <position position="296"/>
    </location>
    <ligand>
        <name>K(+)</name>
        <dbReference type="ChEBI" id="CHEBI:29103"/>
    </ligand>
</feature>
<comment type="subcellular location">
    <subcellularLocation>
        <location evidence="9">Cytoplasm</location>
    </subcellularLocation>
</comment>
<comment type="activity regulation">
    <text evidence="9">Activated by a monovalent cation that binds near, but not in, the active site. The most likely occupant of the site in vivo is potassium. Ion binding induces a conformational change that may alter substrate affinity.</text>
</comment>
<dbReference type="Gene3D" id="3.40.1190.20">
    <property type="match status" value="1"/>
</dbReference>
<keyword evidence="6 9" id="KW-0460">Magnesium</keyword>
<evidence type="ECO:0000256" key="4">
    <source>
        <dbReference type="ARBA" id="ARBA00022777"/>
    </source>
</evidence>
<feature type="binding site" evidence="9">
    <location>
        <position position="266"/>
    </location>
    <ligand>
        <name>substrate</name>
    </ligand>
</feature>
<proteinExistence type="inferred from homology"/>
<feature type="binding site" evidence="9">
    <location>
        <position position="262"/>
    </location>
    <ligand>
        <name>K(+)</name>
        <dbReference type="ChEBI" id="CHEBI:29103"/>
    </ligand>
</feature>
<comment type="pathway">
    <text evidence="9">Carbohydrate metabolism; D-ribose degradation; D-ribose 5-phosphate from beta-D-ribopyranose: step 2/2.</text>
</comment>
<feature type="domain" description="Carbohydrate kinase PfkB" evidence="10">
    <location>
        <begin position="13"/>
        <end position="305"/>
    </location>
</feature>
<feature type="binding site" evidence="9">
    <location>
        <begin position="234"/>
        <end position="239"/>
    </location>
    <ligand>
        <name>ATP</name>
        <dbReference type="ChEBI" id="CHEBI:30616"/>
    </ligand>
</feature>
<evidence type="ECO:0000256" key="8">
    <source>
        <dbReference type="ARBA" id="ARBA00023277"/>
    </source>
</evidence>
<dbReference type="InterPro" id="IPR011877">
    <property type="entry name" value="Ribokinase"/>
</dbReference>
<feature type="binding site" evidence="9">
    <location>
        <position position="301"/>
    </location>
    <ligand>
        <name>K(+)</name>
        <dbReference type="ChEBI" id="CHEBI:29103"/>
    </ligand>
</feature>
<keyword evidence="3 9" id="KW-0547">Nucleotide-binding</keyword>
<protein>
    <recommendedName>
        <fullName evidence="9">Ribokinase</fullName>
        <shortName evidence="9">RK</shortName>
        <ecNumber evidence="9">2.7.1.15</ecNumber>
    </recommendedName>
</protein>
<evidence type="ECO:0000256" key="3">
    <source>
        <dbReference type="ARBA" id="ARBA00022741"/>
    </source>
</evidence>
<keyword evidence="9" id="KW-0963">Cytoplasm</keyword>
<comment type="function">
    <text evidence="9">Catalyzes the phosphorylation of ribose at O-5 in a reaction requiring ATP and magnesium. The resulting D-ribose-5-phosphate can then be used either for sythesis of nucleotides, histidine, and tryptophan, or as a component of the pentose phosphate pathway.</text>
</comment>
<feature type="binding site" evidence="9">
    <location>
        <position position="305"/>
    </location>
    <ligand>
        <name>K(+)</name>
        <dbReference type="ChEBI" id="CHEBI:29103"/>
    </ligand>
</feature>
<dbReference type="UniPathway" id="UPA00916">
    <property type="reaction ID" value="UER00889"/>
</dbReference>
<dbReference type="EC" id="2.7.1.15" evidence="9"/>
<keyword evidence="7 9" id="KW-0630">Potassium</keyword>
<feature type="active site" description="Proton acceptor" evidence="9">
    <location>
        <position position="266"/>
    </location>
</feature>